<organism evidence="2 3">
    <name type="scientific">Lentisphaera araneosa HTCC2155</name>
    <dbReference type="NCBI Taxonomy" id="313628"/>
    <lineage>
        <taxon>Bacteria</taxon>
        <taxon>Pseudomonadati</taxon>
        <taxon>Lentisphaerota</taxon>
        <taxon>Lentisphaeria</taxon>
        <taxon>Lentisphaerales</taxon>
        <taxon>Lentisphaeraceae</taxon>
        <taxon>Lentisphaera</taxon>
    </lineage>
</organism>
<dbReference type="Gene3D" id="2.130.10.10">
    <property type="entry name" value="YVTN repeat-like/Quinoprotein amine dehydrogenase"/>
    <property type="match status" value="1"/>
</dbReference>
<sequence length="309" mass="34687">MKVSIRKMRSISLIFISILNVAFAADLEFVNKDGAEFNSEGIQALMVTEHLKAQGKLIQDGAIAMRWASYGNCQEVWQTDKFTIICGTRGVWKYDKKNTRAIYFEPKMRPLEIHSCQPLKDGGILIAVNKVLLELNPGGKITRMIKIPYLRSEQRLQMKTVRKLSDGGYVISGCAQNKIYILNKKGMVTRTIDLDKIELPAKVRRIHGVAVLDNGNVLVGTGYGASLVEIDKKDKLVWSLTAEDLPTIGLKYVGSFVIRENGNIIVAAYNSAYPMFEVDRKKNLVWKVRRDKEKGIDLPTAINFASADF</sequence>
<protein>
    <submittedName>
        <fullName evidence="2">Uncharacterized protein</fullName>
    </submittedName>
</protein>
<dbReference type="InterPro" id="IPR015943">
    <property type="entry name" value="WD40/YVTN_repeat-like_dom_sf"/>
</dbReference>
<dbReference type="eggNOG" id="COG1520">
    <property type="taxonomic scope" value="Bacteria"/>
</dbReference>
<feature type="signal peptide" evidence="1">
    <location>
        <begin position="1"/>
        <end position="24"/>
    </location>
</feature>
<evidence type="ECO:0000256" key="1">
    <source>
        <dbReference type="SAM" id="SignalP"/>
    </source>
</evidence>
<gene>
    <name evidence="2" type="ORF">LNTAR_07724</name>
</gene>
<dbReference type="Proteomes" id="UP000004947">
    <property type="component" value="Unassembled WGS sequence"/>
</dbReference>
<proteinExistence type="predicted"/>
<dbReference type="SUPFAM" id="SSF101898">
    <property type="entry name" value="NHL repeat"/>
    <property type="match status" value="1"/>
</dbReference>
<dbReference type="EMBL" id="ABCK01000022">
    <property type="protein sequence ID" value="EDM25914.1"/>
    <property type="molecule type" value="Genomic_DNA"/>
</dbReference>
<keyword evidence="3" id="KW-1185">Reference proteome</keyword>
<reference evidence="2 3" key="1">
    <citation type="journal article" date="2010" name="J. Bacteriol.">
        <title>Genome sequence of Lentisphaera araneosa HTCC2155T, the type species of the order Lentisphaerales in the phylum Lentisphaerae.</title>
        <authorList>
            <person name="Thrash J.C."/>
            <person name="Cho J.C."/>
            <person name="Vergin K.L."/>
            <person name="Morris R.M."/>
            <person name="Giovannoni S.J."/>
        </authorList>
    </citation>
    <scope>NUCLEOTIDE SEQUENCE [LARGE SCALE GENOMIC DNA]</scope>
    <source>
        <strain evidence="2 3">HTCC2155</strain>
    </source>
</reference>
<dbReference type="AlphaFoldDB" id="A6DR26"/>
<evidence type="ECO:0000313" key="3">
    <source>
        <dbReference type="Proteomes" id="UP000004947"/>
    </source>
</evidence>
<name>A6DR26_9BACT</name>
<comment type="caution">
    <text evidence="2">The sequence shown here is derived from an EMBL/GenBank/DDBJ whole genome shotgun (WGS) entry which is preliminary data.</text>
</comment>
<dbReference type="RefSeq" id="WP_007280298.1">
    <property type="nucleotide sequence ID" value="NZ_ABCK01000022.1"/>
</dbReference>
<feature type="chain" id="PRO_5002691365" evidence="1">
    <location>
        <begin position="25"/>
        <end position="309"/>
    </location>
</feature>
<evidence type="ECO:0000313" key="2">
    <source>
        <dbReference type="EMBL" id="EDM25914.1"/>
    </source>
</evidence>
<accession>A6DR26</accession>
<keyword evidence="1" id="KW-0732">Signal</keyword>